<evidence type="ECO:0000313" key="2">
    <source>
        <dbReference type="EMBL" id="TFJ96637.1"/>
    </source>
</evidence>
<organism evidence="2 3">
    <name type="scientific">Platysternon megacephalum</name>
    <name type="common">big-headed turtle</name>
    <dbReference type="NCBI Taxonomy" id="55544"/>
    <lineage>
        <taxon>Eukaryota</taxon>
        <taxon>Metazoa</taxon>
        <taxon>Chordata</taxon>
        <taxon>Craniata</taxon>
        <taxon>Vertebrata</taxon>
        <taxon>Euteleostomi</taxon>
        <taxon>Archelosauria</taxon>
        <taxon>Testudinata</taxon>
        <taxon>Testudines</taxon>
        <taxon>Cryptodira</taxon>
        <taxon>Durocryptodira</taxon>
        <taxon>Testudinoidea</taxon>
        <taxon>Platysternidae</taxon>
        <taxon>Platysternon</taxon>
    </lineage>
</organism>
<evidence type="ECO:0000313" key="3">
    <source>
        <dbReference type="Proteomes" id="UP000297703"/>
    </source>
</evidence>
<feature type="region of interest" description="Disordered" evidence="1">
    <location>
        <begin position="1"/>
        <end position="29"/>
    </location>
</feature>
<protein>
    <submittedName>
        <fullName evidence="2">Uncharacterized protein</fullName>
    </submittedName>
</protein>
<dbReference type="Proteomes" id="UP000297703">
    <property type="component" value="Unassembled WGS sequence"/>
</dbReference>
<reference evidence="2 3" key="1">
    <citation type="submission" date="2019-04" db="EMBL/GenBank/DDBJ databases">
        <title>Draft genome of the big-headed turtle Platysternon megacephalum.</title>
        <authorList>
            <person name="Gong S."/>
        </authorList>
    </citation>
    <scope>NUCLEOTIDE SEQUENCE [LARGE SCALE GENOMIC DNA]</scope>
    <source>
        <strain evidence="2">DO16091913</strain>
        <tissue evidence="2">Muscle</tissue>
    </source>
</reference>
<accession>A0A4D9DKC0</accession>
<reference evidence="2 3" key="2">
    <citation type="submission" date="2019-04" db="EMBL/GenBank/DDBJ databases">
        <title>The genome sequence of big-headed turtle.</title>
        <authorList>
            <person name="Gong S."/>
        </authorList>
    </citation>
    <scope>NUCLEOTIDE SEQUENCE [LARGE SCALE GENOMIC DNA]</scope>
    <source>
        <strain evidence="2">DO16091913</strain>
        <tissue evidence="2">Muscle</tissue>
    </source>
</reference>
<name>A0A4D9DKC0_9SAUR</name>
<evidence type="ECO:0000256" key="1">
    <source>
        <dbReference type="SAM" id="MobiDB-lite"/>
    </source>
</evidence>
<comment type="caution">
    <text evidence="2">The sequence shown here is derived from an EMBL/GenBank/DDBJ whole genome shotgun (WGS) entry which is preliminary data.</text>
</comment>
<feature type="compositionally biased region" description="Polar residues" evidence="1">
    <location>
        <begin position="1"/>
        <end position="15"/>
    </location>
</feature>
<dbReference type="OrthoDB" id="8930638at2759"/>
<dbReference type="AlphaFoldDB" id="A0A4D9DKC0"/>
<keyword evidence="3" id="KW-1185">Reference proteome</keyword>
<feature type="region of interest" description="Disordered" evidence="1">
    <location>
        <begin position="90"/>
        <end position="127"/>
    </location>
</feature>
<gene>
    <name evidence="2" type="ORF">DR999_PMT21554</name>
</gene>
<sequence length="145" mass="15412">MQSVSPACPTLTTDNRVIPGNSRKGGRSLSMAPAPWAVRLAPLLAGEAQAACRGRDEVKAAILGRLGLHEETYRRRGRSPKGRLLAVVKASPSDGIPESRTLSGFSRRRPEAGFADPRGDAGRSSCLGPCAAEVSTPYTLEKERD</sequence>
<proteinExistence type="predicted"/>
<dbReference type="EMBL" id="QXTE01000619">
    <property type="protein sequence ID" value="TFJ96637.1"/>
    <property type="molecule type" value="Genomic_DNA"/>
</dbReference>